<proteinExistence type="inferred from homology"/>
<keyword evidence="3" id="KW-0540">Nuclease</keyword>
<dbReference type="InterPro" id="IPR000026">
    <property type="entry name" value="N1-like"/>
</dbReference>
<evidence type="ECO:0000313" key="11">
    <source>
        <dbReference type="Proteomes" id="UP001392437"/>
    </source>
</evidence>
<keyword evidence="4" id="KW-0255">Endonuclease</keyword>
<keyword evidence="6" id="KW-1015">Disulfide bond</keyword>
<evidence type="ECO:0000256" key="9">
    <source>
        <dbReference type="SAM" id="SignalP"/>
    </source>
</evidence>
<keyword evidence="11" id="KW-1185">Reference proteome</keyword>
<evidence type="ECO:0000256" key="6">
    <source>
        <dbReference type="ARBA" id="ARBA00023157"/>
    </source>
</evidence>
<keyword evidence="9" id="KW-0732">Signal</keyword>
<dbReference type="EMBL" id="JAQQWP010000007">
    <property type="protein sequence ID" value="KAK8109370.1"/>
    <property type="molecule type" value="Genomic_DNA"/>
</dbReference>
<dbReference type="EC" id="4.6.1.24" evidence="2"/>
<dbReference type="PANTHER" id="PTHR42104:SF1">
    <property type="entry name" value="EXTRACELLULAR GUANYL-SPECIFIC RIBONUCLEASE RNTA (AFU_ORTHOLOGUE AFUA_4G03230)"/>
    <property type="match status" value="1"/>
</dbReference>
<evidence type="ECO:0000256" key="2">
    <source>
        <dbReference type="ARBA" id="ARBA00012549"/>
    </source>
</evidence>
<feature type="chain" id="PRO_5043979371" description="ribonuclease T1" evidence="9">
    <location>
        <begin position="20"/>
        <end position="190"/>
    </location>
</feature>
<comment type="catalytic activity">
    <reaction evidence="8">
        <text>[RNA] containing guanosine + H2O = an [RNA fragment]-3'-guanosine-3'-phosphate + a 5'-hydroxy-ribonucleotide-3'-[RNA fragment].</text>
        <dbReference type="EC" id="4.6.1.24"/>
    </reaction>
</comment>
<keyword evidence="7" id="KW-0456">Lyase</keyword>
<dbReference type="SUPFAM" id="SSF53933">
    <property type="entry name" value="Microbial ribonucleases"/>
    <property type="match status" value="1"/>
</dbReference>
<organism evidence="10 11">
    <name type="scientific">Apiospora kogelbergensis</name>
    <dbReference type="NCBI Taxonomy" id="1337665"/>
    <lineage>
        <taxon>Eukaryota</taxon>
        <taxon>Fungi</taxon>
        <taxon>Dikarya</taxon>
        <taxon>Ascomycota</taxon>
        <taxon>Pezizomycotina</taxon>
        <taxon>Sordariomycetes</taxon>
        <taxon>Xylariomycetidae</taxon>
        <taxon>Amphisphaeriales</taxon>
        <taxon>Apiosporaceae</taxon>
        <taxon>Apiospora</taxon>
    </lineage>
</organism>
<evidence type="ECO:0000256" key="3">
    <source>
        <dbReference type="ARBA" id="ARBA00022722"/>
    </source>
</evidence>
<sequence>MKFTSTLITLALGISLGNAVALPTEDVLVVRDDEALPFELEGVEAFDVEGDEEDELATRAVRPIYHFNNFPSKGGKCAKRQYSGGNVKDAGTDAGKLADRGKQIGTGKYPHQYNNRENIKFSAKCKGKTLQEFPILESHKVYIGTEATPGPDRVVVTVSKRDKKGNVDVTYCGLMTHEGAKNKNGFVACT</sequence>
<dbReference type="InterPro" id="IPR016191">
    <property type="entry name" value="Ribonuclease/ribotoxin"/>
</dbReference>
<dbReference type="GO" id="GO:0046589">
    <property type="term" value="F:ribonuclease T1 activity"/>
    <property type="evidence" value="ECO:0007669"/>
    <property type="project" value="UniProtKB-EC"/>
</dbReference>
<name>A0AAW0QRN5_9PEZI</name>
<comment type="caution">
    <text evidence="10">The sequence shown here is derived from an EMBL/GenBank/DDBJ whole genome shotgun (WGS) entry which is preliminary data.</text>
</comment>
<feature type="signal peptide" evidence="9">
    <location>
        <begin position="1"/>
        <end position="19"/>
    </location>
</feature>
<dbReference type="AlphaFoldDB" id="A0AAW0QRN5"/>
<reference evidence="10 11" key="1">
    <citation type="submission" date="2023-01" db="EMBL/GenBank/DDBJ databases">
        <title>Analysis of 21 Apiospora genomes using comparative genomics revels a genus with tremendous synthesis potential of carbohydrate active enzymes and secondary metabolites.</title>
        <authorList>
            <person name="Sorensen T."/>
        </authorList>
    </citation>
    <scope>NUCLEOTIDE SEQUENCE [LARGE SCALE GENOMIC DNA]</scope>
    <source>
        <strain evidence="10 11">CBS 117206</strain>
    </source>
</reference>
<gene>
    <name evidence="10" type="ORF">PG999_007507</name>
</gene>
<evidence type="ECO:0000256" key="8">
    <source>
        <dbReference type="ARBA" id="ARBA00034015"/>
    </source>
</evidence>
<dbReference type="GO" id="GO:0016787">
    <property type="term" value="F:hydrolase activity"/>
    <property type="evidence" value="ECO:0007669"/>
    <property type="project" value="UniProtKB-KW"/>
</dbReference>
<evidence type="ECO:0000256" key="5">
    <source>
        <dbReference type="ARBA" id="ARBA00022801"/>
    </source>
</evidence>
<comment type="similarity">
    <text evidence="1">Belongs to the ribonuclease N1/T1 family.</text>
</comment>
<evidence type="ECO:0000256" key="1">
    <source>
        <dbReference type="ARBA" id="ARBA00009006"/>
    </source>
</evidence>
<evidence type="ECO:0000256" key="4">
    <source>
        <dbReference type="ARBA" id="ARBA00022759"/>
    </source>
</evidence>
<dbReference type="Gene3D" id="3.10.450.30">
    <property type="entry name" value="Microbial ribonucleases"/>
    <property type="match status" value="1"/>
</dbReference>
<dbReference type="Pfam" id="PF00545">
    <property type="entry name" value="Ribonuclease"/>
    <property type="match status" value="1"/>
</dbReference>
<dbReference type="PANTHER" id="PTHR42104">
    <property type="entry name" value="EXTRACELLULAR GUANYL-SPECIFIC RIBONUCLEASE RNTA (AFU_ORTHOLOGUE AFUA_4G03230)"/>
    <property type="match status" value="1"/>
</dbReference>
<keyword evidence="5" id="KW-0378">Hydrolase</keyword>
<dbReference type="Proteomes" id="UP001392437">
    <property type="component" value="Unassembled WGS sequence"/>
</dbReference>
<protein>
    <recommendedName>
        <fullName evidence="2">ribonuclease T1</fullName>
        <ecNumber evidence="2">4.6.1.24</ecNumber>
    </recommendedName>
</protein>
<dbReference type="GO" id="GO:0003723">
    <property type="term" value="F:RNA binding"/>
    <property type="evidence" value="ECO:0007669"/>
    <property type="project" value="InterPro"/>
</dbReference>
<accession>A0AAW0QRN5</accession>
<evidence type="ECO:0000313" key="10">
    <source>
        <dbReference type="EMBL" id="KAK8109370.1"/>
    </source>
</evidence>
<evidence type="ECO:0000256" key="7">
    <source>
        <dbReference type="ARBA" id="ARBA00023239"/>
    </source>
</evidence>